<dbReference type="InParanoid" id="K3XUB9"/>
<proteinExistence type="predicted"/>
<keyword evidence="2" id="KW-1185">Reference proteome</keyword>
<dbReference type="Gramene" id="KQL05833">
    <property type="protein sequence ID" value="KQL05833"/>
    <property type="gene ID" value="SETIT_005526mg"/>
</dbReference>
<protein>
    <submittedName>
        <fullName evidence="1">Uncharacterized protein</fullName>
    </submittedName>
</protein>
<dbReference type="EMBL" id="AGNK02003179">
    <property type="status" value="NOT_ANNOTATED_CDS"/>
    <property type="molecule type" value="Genomic_DNA"/>
</dbReference>
<evidence type="ECO:0000313" key="2">
    <source>
        <dbReference type="Proteomes" id="UP000004995"/>
    </source>
</evidence>
<organism evidence="1 2">
    <name type="scientific">Setaria italica</name>
    <name type="common">Foxtail millet</name>
    <name type="synonym">Panicum italicum</name>
    <dbReference type="NCBI Taxonomy" id="4555"/>
    <lineage>
        <taxon>Eukaryota</taxon>
        <taxon>Viridiplantae</taxon>
        <taxon>Streptophyta</taxon>
        <taxon>Embryophyta</taxon>
        <taxon>Tracheophyta</taxon>
        <taxon>Spermatophyta</taxon>
        <taxon>Magnoliopsida</taxon>
        <taxon>Liliopsida</taxon>
        <taxon>Poales</taxon>
        <taxon>Poaceae</taxon>
        <taxon>PACMAD clade</taxon>
        <taxon>Panicoideae</taxon>
        <taxon>Panicodae</taxon>
        <taxon>Paniceae</taxon>
        <taxon>Cenchrinae</taxon>
        <taxon>Setaria</taxon>
    </lineage>
</organism>
<sequence length="52" mass="6045">MDLENRIVGVTFFYKETTPLLPVEIATRCLKSFRKHKYAIFFVTFVSSACIL</sequence>
<dbReference type="AlphaFoldDB" id="K3XUB9"/>
<reference evidence="2" key="1">
    <citation type="journal article" date="2012" name="Nat. Biotechnol.">
        <title>Reference genome sequence of the model plant Setaria.</title>
        <authorList>
            <person name="Bennetzen J.L."/>
            <person name="Schmutz J."/>
            <person name="Wang H."/>
            <person name="Percifield R."/>
            <person name="Hawkins J."/>
            <person name="Pontaroli A.C."/>
            <person name="Estep M."/>
            <person name="Feng L."/>
            <person name="Vaughn J.N."/>
            <person name="Grimwood J."/>
            <person name="Jenkins J."/>
            <person name="Barry K."/>
            <person name="Lindquist E."/>
            <person name="Hellsten U."/>
            <person name="Deshpande S."/>
            <person name="Wang X."/>
            <person name="Wu X."/>
            <person name="Mitros T."/>
            <person name="Triplett J."/>
            <person name="Yang X."/>
            <person name="Ye C.Y."/>
            <person name="Mauro-Herrera M."/>
            <person name="Wang L."/>
            <person name="Li P."/>
            <person name="Sharma M."/>
            <person name="Sharma R."/>
            <person name="Ronald P.C."/>
            <person name="Panaud O."/>
            <person name="Kellogg E.A."/>
            <person name="Brutnell T.P."/>
            <person name="Doust A.N."/>
            <person name="Tuskan G.A."/>
            <person name="Rokhsar D."/>
            <person name="Devos K.M."/>
        </authorList>
    </citation>
    <scope>NUCLEOTIDE SEQUENCE [LARGE SCALE GENOMIC DNA]</scope>
    <source>
        <strain evidence="2">cv. Yugu1</strain>
    </source>
</reference>
<name>K3XUB9_SETIT</name>
<reference evidence="1" key="2">
    <citation type="submission" date="2018-08" db="UniProtKB">
        <authorList>
            <consortium name="EnsemblPlants"/>
        </authorList>
    </citation>
    <scope>IDENTIFICATION</scope>
    <source>
        <strain evidence="1">Yugu1</strain>
    </source>
</reference>
<accession>K3XUB9</accession>
<dbReference type="EnsemblPlants" id="KQL05833">
    <property type="protein sequence ID" value="KQL05833"/>
    <property type="gene ID" value="SETIT_005526mg"/>
</dbReference>
<dbReference type="HOGENOM" id="CLU_3090890_0_0_1"/>
<evidence type="ECO:0000313" key="1">
    <source>
        <dbReference type="EnsemblPlants" id="KQL05833"/>
    </source>
</evidence>
<dbReference type="Proteomes" id="UP000004995">
    <property type="component" value="Unassembled WGS sequence"/>
</dbReference>